<evidence type="ECO:0000313" key="12">
    <source>
        <dbReference type="Proteomes" id="UP000748332"/>
    </source>
</evidence>
<keyword evidence="3" id="KW-0820">tRNA-binding</keyword>
<proteinExistence type="inferred from homology"/>
<dbReference type="EMBL" id="JAGQLM010000064">
    <property type="protein sequence ID" value="MCA9375019.1"/>
    <property type="molecule type" value="Genomic_DNA"/>
</dbReference>
<feature type="non-terminal residue" evidence="11">
    <location>
        <position position="1"/>
    </location>
</feature>
<evidence type="ECO:0000256" key="7">
    <source>
        <dbReference type="ARBA" id="ARBA00022884"/>
    </source>
</evidence>
<dbReference type="GO" id="GO:0000049">
    <property type="term" value="F:tRNA binding"/>
    <property type="evidence" value="ECO:0007669"/>
    <property type="project" value="UniProtKB-KW"/>
</dbReference>
<keyword evidence="9" id="KW-0030">Aminoacyl-tRNA synthetase</keyword>
<dbReference type="InterPro" id="IPR018162">
    <property type="entry name" value="Ala-tRNA-ligase_IIc_anticod-bd"/>
</dbReference>
<dbReference type="GO" id="GO:0006419">
    <property type="term" value="P:alanyl-tRNA aminoacylation"/>
    <property type="evidence" value="ECO:0007669"/>
    <property type="project" value="InterPro"/>
</dbReference>
<dbReference type="Pfam" id="PF01411">
    <property type="entry name" value="tRNA-synt_2c"/>
    <property type="match status" value="1"/>
</dbReference>
<keyword evidence="5" id="KW-0547">Nucleotide-binding</keyword>
<evidence type="ECO:0000256" key="4">
    <source>
        <dbReference type="ARBA" id="ARBA00022598"/>
    </source>
</evidence>
<dbReference type="GO" id="GO:0005524">
    <property type="term" value="F:ATP binding"/>
    <property type="evidence" value="ECO:0007669"/>
    <property type="project" value="UniProtKB-KW"/>
</dbReference>
<accession>A0A955KVL8</accession>
<name>A0A955KVL8_9BACT</name>
<organism evidence="11 12">
    <name type="scientific">Candidatus Dojkabacteria bacterium</name>
    <dbReference type="NCBI Taxonomy" id="2099670"/>
    <lineage>
        <taxon>Bacteria</taxon>
        <taxon>Candidatus Dojkabacteria</taxon>
    </lineage>
</organism>
<keyword evidence="7" id="KW-0694">RNA-binding</keyword>
<dbReference type="GO" id="GO:0002161">
    <property type="term" value="F:aminoacyl-tRNA deacylase activity"/>
    <property type="evidence" value="ECO:0007669"/>
    <property type="project" value="TreeGrafter"/>
</dbReference>
<keyword evidence="8" id="KW-0648">Protein biosynthesis</keyword>
<dbReference type="InterPro" id="IPR018163">
    <property type="entry name" value="Thr/Ala-tRNA-synth_IIc_edit"/>
</dbReference>
<comment type="similarity">
    <text evidence="1">Belongs to the class-II aminoacyl-tRNA synthetase family.</text>
</comment>
<dbReference type="InterPro" id="IPR018164">
    <property type="entry name" value="Ala-tRNA-synth_IIc_N"/>
</dbReference>
<dbReference type="InterPro" id="IPR018165">
    <property type="entry name" value="Ala-tRNA-synth_IIc_core"/>
</dbReference>
<evidence type="ECO:0000313" key="11">
    <source>
        <dbReference type="EMBL" id="MCA9375019.1"/>
    </source>
</evidence>
<dbReference type="SMART" id="SM00863">
    <property type="entry name" value="tRNA_SAD"/>
    <property type="match status" value="1"/>
</dbReference>
<keyword evidence="6" id="KW-0067">ATP-binding</keyword>
<evidence type="ECO:0000256" key="8">
    <source>
        <dbReference type="ARBA" id="ARBA00022917"/>
    </source>
</evidence>
<dbReference type="PANTHER" id="PTHR11777">
    <property type="entry name" value="ALANYL-TRNA SYNTHETASE"/>
    <property type="match status" value="1"/>
</dbReference>
<keyword evidence="4 11" id="KW-0436">Ligase</keyword>
<evidence type="ECO:0000256" key="3">
    <source>
        <dbReference type="ARBA" id="ARBA00022555"/>
    </source>
</evidence>
<dbReference type="SUPFAM" id="SSF101353">
    <property type="entry name" value="Putative anticodon-binding domain of alanyl-tRNA synthetase (AlaRS)"/>
    <property type="match status" value="1"/>
</dbReference>
<dbReference type="Gene3D" id="3.30.54.20">
    <property type="match status" value="1"/>
</dbReference>
<dbReference type="GO" id="GO:0005737">
    <property type="term" value="C:cytoplasm"/>
    <property type="evidence" value="ECO:0007669"/>
    <property type="project" value="InterPro"/>
</dbReference>
<evidence type="ECO:0000256" key="1">
    <source>
        <dbReference type="ARBA" id="ARBA00008226"/>
    </source>
</evidence>
<dbReference type="EC" id="6.1.1.7" evidence="2"/>
<dbReference type="InterPro" id="IPR012947">
    <property type="entry name" value="tRNA_SAD"/>
</dbReference>
<gene>
    <name evidence="11" type="ORF">KC622_01670</name>
</gene>
<dbReference type="Proteomes" id="UP000748332">
    <property type="component" value="Unassembled WGS sequence"/>
</dbReference>
<dbReference type="InterPro" id="IPR050058">
    <property type="entry name" value="Ala-tRNA_ligase"/>
</dbReference>
<dbReference type="SUPFAM" id="SSF55186">
    <property type="entry name" value="ThrRS/AlaRS common domain"/>
    <property type="match status" value="1"/>
</dbReference>
<sequence>IKNIKYKKNKIKKIIKNKNKIKKILKKKVAEVAIEQFAVIWKNLGEKKEEILSVLEEEETKFNSTLAQGLKEVEKMVLQISSGVFNNSNGESFKLYETHGFPPEMLIEELQNNGVKVNEDLFWKNHNKAFEEHQDKSRTAAKGLFKGGLADTSEKSKRLHTATHLLLAALYKVLGDHVYQKGSNITPERLRLDFPNDAKLTDEQIKQVEDLVNEQIEKGLPISWEEMSKEEALKKVPYAAFEDRYQDVLKVYTIGGEKPFSVEICMGPHVENTKELGRFRIIKQENVGAGIKRIKAVLE</sequence>
<reference evidence="11" key="1">
    <citation type="submission" date="2020-04" db="EMBL/GenBank/DDBJ databases">
        <authorList>
            <person name="Zhang T."/>
        </authorList>
    </citation>
    <scope>NUCLEOTIDE SEQUENCE</scope>
    <source>
        <strain evidence="11">HKST-UBA16</strain>
    </source>
</reference>
<dbReference type="PROSITE" id="PS50860">
    <property type="entry name" value="AA_TRNA_LIGASE_II_ALA"/>
    <property type="match status" value="1"/>
</dbReference>
<evidence type="ECO:0000256" key="2">
    <source>
        <dbReference type="ARBA" id="ARBA00013168"/>
    </source>
</evidence>
<evidence type="ECO:0000256" key="5">
    <source>
        <dbReference type="ARBA" id="ARBA00022741"/>
    </source>
</evidence>
<evidence type="ECO:0000256" key="9">
    <source>
        <dbReference type="ARBA" id="ARBA00023146"/>
    </source>
</evidence>
<evidence type="ECO:0000256" key="6">
    <source>
        <dbReference type="ARBA" id="ARBA00022840"/>
    </source>
</evidence>
<reference evidence="11" key="2">
    <citation type="journal article" date="2021" name="Microbiome">
        <title>Successional dynamics and alternative stable states in a saline activated sludge microbial community over 9 years.</title>
        <authorList>
            <person name="Wang Y."/>
            <person name="Ye J."/>
            <person name="Ju F."/>
            <person name="Liu L."/>
            <person name="Boyd J.A."/>
            <person name="Deng Y."/>
            <person name="Parks D.H."/>
            <person name="Jiang X."/>
            <person name="Yin X."/>
            <person name="Woodcroft B.J."/>
            <person name="Tyson G.W."/>
            <person name="Hugenholtz P."/>
            <person name="Polz M.F."/>
            <person name="Zhang T."/>
        </authorList>
    </citation>
    <scope>NUCLEOTIDE SEQUENCE</scope>
    <source>
        <strain evidence="11">HKST-UBA16</strain>
    </source>
</reference>
<evidence type="ECO:0000259" key="10">
    <source>
        <dbReference type="PROSITE" id="PS50860"/>
    </source>
</evidence>
<dbReference type="FunFam" id="3.30.980.10:FF:000004">
    <property type="entry name" value="Alanine--tRNA ligase, cytoplasmic"/>
    <property type="match status" value="1"/>
</dbReference>
<dbReference type="AlphaFoldDB" id="A0A955KVL8"/>
<dbReference type="Pfam" id="PF07973">
    <property type="entry name" value="tRNA_SAD"/>
    <property type="match status" value="1"/>
</dbReference>
<dbReference type="PANTHER" id="PTHR11777:SF9">
    <property type="entry name" value="ALANINE--TRNA LIGASE, CYTOPLASMIC"/>
    <property type="match status" value="1"/>
</dbReference>
<comment type="caution">
    <text evidence="11">The sequence shown here is derived from an EMBL/GenBank/DDBJ whole genome shotgun (WGS) entry which is preliminary data.</text>
</comment>
<protein>
    <recommendedName>
        <fullName evidence="2">alanine--tRNA ligase</fullName>
        <ecNumber evidence="2">6.1.1.7</ecNumber>
    </recommendedName>
</protein>
<dbReference type="Gene3D" id="3.30.980.10">
    <property type="entry name" value="Threonyl-trna Synthetase, Chain A, domain 2"/>
    <property type="match status" value="1"/>
</dbReference>
<dbReference type="GO" id="GO:0004813">
    <property type="term" value="F:alanine-tRNA ligase activity"/>
    <property type="evidence" value="ECO:0007669"/>
    <property type="project" value="UniProtKB-EC"/>
</dbReference>
<feature type="domain" description="Alanyl-transfer RNA synthetases family profile" evidence="10">
    <location>
        <begin position="160"/>
        <end position="299"/>
    </location>
</feature>